<dbReference type="SUPFAM" id="SSF53067">
    <property type="entry name" value="Actin-like ATPase domain"/>
    <property type="match status" value="2"/>
</dbReference>
<evidence type="ECO:0000313" key="1">
    <source>
        <dbReference type="EMBL" id="KAF5349462.1"/>
    </source>
</evidence>
<dbReference type="InterPro" id="IPR018181">
    <property type="entry name" value="Heat_shock_70_CS"/>
</dbReference>
<dbReference type="InterPro" id="IPR043129">
    <property type="entry name" value="ATPase_NBD"/>
</dbReference>
<gene>
    <name evidence="1" type="ORF">D9757_012432</name>
</gene>
<proteinExistence type="predicted"/>
<dbReference type="EMBL" id="JAACJN010000307">
    <property type="protein sequence ID" value="KAF5349462.1"/>
    <property type="molecule type" value="Genomic_DNA"/>
</dbReference>
<dbReference type="PANTHER" id="PTHR14187:SF5">
    <property type="entry name" value="HEAT SHOCK 70 KDA PROTEIN 12A"/>
    <property type="match status" value="1"/>
</dbReference>
<sequence>MAVKQTRLSFPQLLEQSILCFTPPRSLCLLTMSRRQPYNGSQMNLVMAVDLGTTFSGVSYSVLDPGVVPEIKGVTRFPGQAPGGSSKIPSVIYYDRAGSVRAVGAETLLEATLERAEDEIWFKTEWFKMHLRPRAGSMLNSTRPIPSLPPHKSLVDVLADYLQYLVKHSKQFIRETVMPDGAGFITSVERRMIYILSHPNGWEGPQQEYMRRAAIKAGLISEAEFDRERIRFVTEGEASVHFCINNGLTIRGNEGIIVVDAGGGTIDLSAYASSPNAAGGLSLKEISQPQCCFAGSIYVTEESRNYFENRLLGSRFYGDVDRITECFDQTTKLQFRDEDEPSYVRFGGARDRDPALDIRAGQMKIPGTEVARFFQPSIQTILSAISQQHLEALTSLHGVTSVFLVGGFAASPWLFARLWEELNNRGIELSRPDTHVNKAVADGAVSYYLDHFITARISRAFYGLRCLITYRSDDPEHQRRGPTLNLVNGKYEVTNSFSVVLKKGVQVSETQEFRARYYTSSLTPPRNIAYNILKYQGTLEDPSWTDVDATMYSTACTVTADVSQISDQLVPMRSPQGSLFYEIDFDIVLCFGLTELKAQIAWDENGVERRSPALLVYEPIA</sequence>
<keyword evidence="2" id="KW-1185">Reference proteome</keyword>
<evidence type="ECO:0000313" key="2">
    <source>
        <dbReference type="Proteomes" id="UP000518752"/>
    </source>
</evidence>
<dbReference type="PROSITE" id="PS00297">
    <property type="entry name" value="HSP70_1"/>
    <property type="match status" value="1"/>
</dbReference>
<name>A0A8H5CZJ6_9AGAR</name>
<accession>A0A8H5CZJ6</accession>
<dbReference type="Proteomes" id="UP000518752">
    <property type="component" value="Unassembled WGS sequence"/>
</dbReference>
<protein>
    <submittedName>
        <fullName evidence="1">Uncharacterized protein</fullName>
    </submittedName>
</protein>
<reference evidence="1 2" key="1">
    <citation type="journal article" date="2020" name="ISME J.">
        <title>Uncovering the hidden diversity of litter-decomposition mechanisms in mushroom-forming fungi.</title>
        <authorList>
            <person name="Floudas D."/>
            <person name="Bentzer J."/>
            <person name="Ahren D."/>
            <person name="Johansson T."/>
            <person name="Persson P."/>
            <person name="Tunlid A."/>
        </authorList>
    </citation>
    <scope>NUCLEOTIDE SEQUENCE [LARGE SCALE GENOMIC DNA]</scope>
    <source>
        <strain evidence="1 2">CBS 406.79</strain>
    </source>
</reference>
<dbReference type="PANTHER" id="PTHR14187">
    <property type="entry name" value="ALPHA KINASE/ELONGATION FACTOR 2 KINASE"/>
    <property type="match status" value="1"/>
</dbReference>
<dbReference type="Gene3D" id="3.30.420.40">
    <property type="match status" value="1"/>
</dbReference>
<organism evidence="1 2">
    <name type="scientific">Collybiopsis confluens</name>
    <dbReference type="NCBI Taxonomy" id="2823264"/>
    <lineage>
        <taxon>Eukaryota</taxon>
        <taxon>Fungi</taxon>
        <taxon>Dikarya</taxon>
        <taxon>Basidiomycota</taxon>
        <taxon>Agaricomycotina</taxon>
        <taxon>Agaricomycetes</taxon>
        <taxon>Agaricomycetidae</taxon>
        <taxon>Agaricales</taxon>
        <taxon>Marasmiineae</taxon>
        <taxon>Omphalotaceae</taxon>
        <taxon>Collybiopsis</taxon>
    </lineage>
</organism>
<dbReference type="CDD" id="cd10170">
    <property type="entry name" value="ASKHA_NBD_HSP70"/>
    <property type="match status" value="1"/>
</dbReference>
<comment type="caution">
    <text evidence="1">The sequence shown here is derived from an EMBL/GenBank/DDBJ whole genome shotgun (WGS) entry which is preliminary data.</text>
</comment>
<dbReference type="OrthoDB" id="2963168at2759"/>
<dbReference type="AlphaFoldDB" id="A0A8H5CZJ6"/>